<dbReference type="PROSITE" id="PS50002">
    <property type="entry name" value="SH3"/>
    <property type="match status" value="1"/>
</dbReference>
<accession>A0A0R3TGI7</accession>
<dbReference type="PANTHER" id="PTHR23122">
    <property type="entry name" value="MEMBRANE-ASSOCIATED GUANYLATE KINASE MAGUK"/>
    <property type="match status" value="1"/>
</dbReference>
<organism evidence="4">
    <name type="scientific">Rodentolepis nana</name>
    <name type="common">Dwarf tapeworm</name>
    <name type="synonym">Hymenolepis nana</name>
    <dbReference type="NCBI Taxonomy" id="102285"/>
    <lineage>
        <taxon>Eukaryota</taxon>
        <taxon>Metazoa</taxon>
        <taxon>Spiralia</taxon>
        <taxon>Lophotrochozoa</taxon>
        <taxon>Platyhelminthes</taxon>
        <taxon>Cestoda</taxon>
        <taxon>Eucestoda</taxon>
        <taxon>Cyclophyllidea</taxon>
        <taxon>Hymenolepididae</taxon>
        <taxon>Rodentolepis</taxon>
    </lineage>
</organism>
<dbReference type="Gene3D" id="2.30.30.40">
    <property type="entry name" value="SH3 Domains"/>
    <property type="match status" value="1"/>
</dbReference>
<reference evidence="4" key="1">
    <citation type="submission" date="2017-02" db="UniProtKB">
        <authorList>
            <consortium name="WormBaseParasite"/>
        </authorList>
    </citation>
    <scope>IDENTIFICATION</scope>
</reference>
<feature type="domain" description="SH3" evidence="3">
    <location>
        <begin position="1"/>
        <end position="63"/>
    </location>
</feature>
<evidence type="ECO:0000256" key="1">
    <source>
        <dbReference type="ARBA" id="ARBA00022443"/>
    </source>
</evidence>
<protein>
    <submittedName>
        <fullName evidence="4">SH3 domain-containing protein</fullName>
    </submittedName>
</protein>
<proteinExistence type="predicted"/>
<dbReference type="WBParaSite" id="HNAJ_0000617801-mRNA-1">
    <property type="protein sequence ID" value="HNAJ_0000617801-mRNA-1"/>
    <property type="gene ID" value="HNAJ_0000617801"/>
</dbReference>
<name>A0A0R3TGI7_RODNA</name>
<evidence type="ECO:0000259" key="3">
    <source>
        <dbReference type="PROSITE" id="PS50002"/>
    </source>
</evidence>
<evidence type="ECO:0000256" key="2">
    <source>
        <dbReference type="PROSITE-ProRule" id="PRU00192"/>
    </source>
</evidence>
<dbReference type="SUPFAM" id="SSF50044">
    <property type="entry name" value="SH3-domain"/>
    <property type="match status" value="1"/>
</dbReference>
<dbReference type="STRING" id="102285.A0A0R3TGI7"/>
<dbReference type="InterPro" id="IPR001452">
    <property type="entry name" value="SH3_domain"/>
</dbReference>
<sequence length="155" mass="17722">LFKYDSAKDTLLPNIALGVSFKSGDVLELVDAQDLNWWQVRRLDAPNSPVGLVPSQTLEERRQAFNQQTFRMNTSKRTKKVKSLFRAADSSNLLVRSDLWVYEEVVPWPPSTVHTLLLIGPNGVGRRTLKFLLCTQYPNRFAFPISGEPLIRFLF</sequence>
<dbReference type="InterPro" id="IPR050716">
    <property type="entry name" value="MAGUK"/>
</dbReference>
<dbReference type="Pfam" id="PF00018">
    <property type="entry name" value="SH3_1"/>
    <property type="match status" value="1"/>
</dbReference>
<evidence type="ECO:0000313" key="4">
    <source>
        <dbReference type="WBParaSite" id="HNAJ_0000617801-mRNA-1"/>
    </source>
</evidence>
<keyword evidence="1 2" id="KW-0728">SH3 domain</keyword>
<dbReference type="AlphaFoldDB" id="A0A0R3TGI7"/>
<dbReference type="InterPro" id="IPR036028">
    <property type="entry name" value="SH3-like_dom_sf"/>
</dbReference>